<sequence>MSDPNQPAEGDPFAPPPEGAAAQVPGIPNDPPAYGTPATPPPPPPPPLPVYGSTPPLTGYNSPASQPYPPAAGYGVPKSSGKAVAVMVLGIVGLVLLCGYGIGIVPAIVSLALAPGAKREIAASGGALTGEGMVKAGVVCSWIAVGLSIAIIGFIIIAFAIGAAGSAASVGG</sequence>
<keyword evidence="2" id="KW-0472">Membrane</keyword>
<evidence type="ECO:0000313" key="3">
    <source>
        <dbReference type="EMBL" id="MFC6237247.1"/>
    </source>
</evidence>
<feature type="region of interest" description="Disordered" evidence="1">
    <location>
        <begin position="1"/>
        <end position="56"/>
    </location>
</feature>
<accession>A0ABW1T098</accession>
<evidence type="ECO:0000256" key="1">
    <source>
        <dbReference type="SAM" id="MobiDB-lite"/>
    </source>
</evidence>
<reference evidence="4" key="1">
    <citation type="journal article" date="2019" name="Int. J. Syst. Evol. Microbiol.">
        <title>The Global Catalogue of Microorganisms (GCM) 10K type strain sequencing project: providing services to taxonomists for standard genome sequencing and annotation.</title>
        <authorList>
            <consortium name="The Broad Institute Genomics Platform"/>
            <consortium name="The Broad Institute Genome Sequencing Center for Infectious Disease"/>
            <person name="Wu L."/>
            <person name="Ma J."/>
        </authorList>
    </citation>
    <scope>NUCLEOTIDE SEQUENCE [LARGE SCALE GENOMIC DNA]</scope>
    <source>
        <strain evidence="4">CGMCC 4.7317</strain>
    </source>
</reference>
<comment type="caution">
    <text evidence="3">The sequence shown here is derived from an EMBL/GenBank/DDBJ whole genome shotgun (WGS) entry which is preliminary data.</text>
</comment>
<dbReference type="RefSeq" id="WP_386764382.1">
    <property type="nucleotide sequence ID" value="NZ_JBHSTI010000008.1"/>
</dbReference>
<dbReference type="Proteomes" id="UP001596138">
    <property type="component" value="Unassembled WGS sequence"/>
</dbReference>
<feature type="compositionally biased region" description="Pro residues" evidence="1">
    <location>
        <begin position="38"/>
        <end position="49"/>
    </location>
</feature>
<organism evidence="3 4">
    <name type="scientific">Longivirga aurantiaca</name>
    <dbReference type="NCBI Taxonomy" id="1837743"/>
    <lineage>
        <taxon>Bacteria</taxon>
        <taxon>Bacillati</taxon>
        <taxon>Actinomycetota</taxon>
        <taxon>Actinomycetes</taxon>
        <taxon>Sporichthyales</taxon>
        <taxon>Sporichthyaceae</taxon>
        <taxon>Longivirga</taxon>
    </lineage>
</organism>
<feature type="transmembrane region" description="Helical" evidence="2">
    <location>
        <begin position="134"/>
        <end position="161"/>
    </location>
</feature>
<protein>
    <recommendedName>
        <fullName evidence="5">DUF4190 domain-containing protein</fullName>
    </recommendedName>
</protein>
<keyword evidence="4" id="KW-1185">Reference proteome</keyword>
<evidence type="ECO:0008006" key="5">
    <source>
        <dbReference type="Google" id="ProtNLM"/>
    </source>
</evidence>
<keyword evidence="2" id="KW-0812">Transmembrane</keyword>
<name>A0ABW1T098_9ACTN</name>
<feature type="transmembrane region" description="Helical" evidence="2">
    <location>
        <begin position="84"/>
        <end position="113"/>
    </location>
</feature>
<evidence type="ECO:0000256" key="2">
    <source>
        <dbReference type="SAM" id="Phobius"/>
    </source>
</evidence>
<proteinExistence type="predicted"/>
<keyword evidence="2" id="KW-1133">Transmembrane helix</keyword>
<gene>
    <name evidence="3" type="ORF">ACFQGU_05130</name>
</gene>
<evidence type="ECO:0000313" key="4">
    <source>
        <dbReference type="Proteomes" id="UP001596138"/>
    </source>
</evidence>
<dbReference type="EMBL" id="JBHSTI010000008">
    <property type="protein sequence ID" value="MFC6237247.1"/>
    <property type="molecule type" value="Genomic_DNA"/>
</dbReference>